<dbReference type="InterPro" id="IPR005094">
    <property type="entry name" value="Endonuclease_MobA/VirD2"/>
</dbReference>
<evidence type="ECO:0000313" key="5">
    <source>
        <dbReference type="Proteomes" id="UP000198251"/>
    </source>
</evidence>
<sequence>MIARVHRRGCRVGGLLRYLYGPGKQEEHVNPRLVAAWDGAGELADLEPEITASGKRDFRRLTALLEEPVRAGNRPPAKPVWHCSMRLAAEDRDRVLTDGTWGRMAREMLIEAGLATEADDPGLRWVVVRHNDDHVHIVATLVREDGRTNWARNDYLKCVRATYNVARRYGLRRQVPPADRTAHRRPHPVEVNKARRKGWSDTPRDELRRRVRTAVAAAGSELEFLDRLREAGVLIRVRRSTVNADEITGYAVALPGAGTSDGQPVWYSGGRLAPDLTLPKLRRRWGGPPPAVGLPSGGRVTARAQALRDAASVTQVAAEEIRRSAREDPATAQAAATAAADLVTSLAYAREGSLRGPLHRAAEVFDRAARDIYGRAARTMSLSYELRAMSRLVALMGRIAADEDSVAAMTLVLDMARLADALEHLRTAQQRLHQAKAARDAARQLRALSAGGQRPVTTLLTVAATPIPTVDSARRTPRAGNGRSQNDASAAR</sequence>
<dbReference type="Proteomes" id="UP000198251">
    <property type="component" value="Chromosome I"/>
</dbReference>
<name>A0A1C5G738_MICEH</name>
<evidence type="ECO:0000256" key="1">
    <source>
        <dbReference type="SAM" id="Coils"/>
    </source>
</evidence>
<feature type="domain" description="MobA/VirD2-like nuclease" evidence="3">
    <location>
        <begin position="77"/>
        <end position="171"/>
    </location>
</feature>
<accession>A0A1C5G738</accession>
<gene>
    <name evidence="4" type="ORF">GA0070610_1806</name>
</gene>
<organism evidence="4 5">
    <name type="scientific">Micromonospora echinofusca</name>
    <dbReference type="NCBI Taxonomy" id="47858"/>
    <lineage>
        <taxon>Bacteria</taxon>
        <taxon>Bacillati</taxon>
        <taxon>Actinomycetota</taxon>
        <taxon>Actinomycetes</taxon>
        <taxon>Micromonosporales</taxon>
        <taxon>Micromonosporaceae</taxon>
        <taxon>Micromonospora</taxon>
    </lineage>
</organism>
<keyword evidence="1" id="KW-0175">Coiled coil</keyword>
<evidence type="ECO:0000259" key="3">
    <source>
        <dbReference type="Pfam" id="PF03432"/>
    </source>
</evidence>
<proteinExistence type="predicted"/>
<reference evidence="4 5" key="1">
    <citation type="submission" date="2016-06" db="EMBL/GenBank/DDBJ databases">
        <authorList>
            <person name="Kjaerup R.B."/>
            <person name="Dalgaard T.S."/>
            <person name="Juul-Madsen H.R."/>
        </authorList>
    </citation>
    <scope>NUCLEOTIDE SEQUENCE [LARGE SCALE GENOMIC DNA]</scope>
    <source>
        <strain evidence="4 5">DSM 43913</strain>
    </source>
</reference>
<evidence type="ECO:0000313" key="4">
    <source>
        <dbReference type="EMBL" id="SCG15571.1"/>
    </source>
</evidence>
<dbReference type="AlphaFoldDB" id="A0A1C5G738"/>
<keyword evidence="5" id="KW-1185">Reference proteome</keyword>
<protein>
    <recommendedName>
        <fullName evidence="3">MobA/VirD2-like nuclease domain-containing protein</fullName>
    </recommendedName>
</protein>
<feature type="coiled-coil region" evidence="1">
    <location>
        <begin position="418"/>
        <end position="445"/>
    </location>
</feature>
<feature type="compositionally biased region" description="Polar residues" evidence="2">
    <location>
        <begin position="482"/>
        <end position="492"/>
    </location>
</feature>
<dbReference type="RefSeq" id="WP_088999586.1">
    <property type="nucleotide sequence ID" value="NZ_LT607733.1"/>
</dbReference>
<feature type="region of interest" description="Disordered" evidence="2">
    <location>
        <begin position="468"/>
        <end position="492"/>
    </location>
</feature>
<evidence type="ECO:0000256" key="2">
    <source>
        <dbReference type="SAM" id="MobiDB-lite"/>
    </source>
</evidence>
<dbReference type="Pfam" id="PF03432">
    <property type="entry name" value="Relaxase"/>
    <property type="match status" value="1"/>
</dbReference>
<dbReference type="GeneID" id="95801643"/>
<feature type="region of interest" description="Disordered" evidence="2">
    <location>
        <begin position="177"/>
        <end position="204"/>
    </location>
</feature>
<feature type="compositionally biased region" description="Basic and acidic residues" evidence="2">
    <location>
        <begin position="187"/>
        <end position="204"/>
    </location>
</feature>
<dbReference type="EMBL" id="LT607733">
    <property type="protein sequence ID" value="SCG15571.1"/>
    <property type="molecule type" value="Genomic_DNA"/>
</dbReference>